<dbReference type="EMBL" id="QGNW01000729">
    <property type="protein sequence ID" value="RVW63907.1"/>
    <property type="molecule type" value="Genomic_DNA"/>
</dbReference>
<gene>
    <name evidence="2" type="ORF">CK203_055686</name>
</gene>
<organism evidence="2 3">
    <name type="scientific">Vitis vinifera</name>
    <name type="common">Grape</name>
    <dbReference type="NCBI Taxonomy" id="29760"/>
    <lineage>
        <taxon>Eukaryota</taxon>
        <taxon>Viridiplantae</taxon>
        <taxon>Streptophyta</taxon>
        <taxon>Embryophyta</taxon>
        <taxon>Tracheophyta</taxon>
        <taxon>Spermatophyta</taxon>
        <taxon>Magnoliopsida</taxon>
        <taxon>eudicotyledons</taxon>
        <taxon>Gunneridae</taxon>
        <taxon>Pentapetalae</taxon>
        <taxon>rosids</taxon>
        <taxon>Vitales</taxon>
        <taxon>Vitaceae</taxon>
        <taxon>Viteae</taxon>
        <taxon>Vitis</taxon>
    </lineage>
</organism>
<accession>A0A438FVB8</accession>
<comment type="caution">
    <text evidence="2">The sequence shown here is derived from an EMBL/GenBank/DDBJ whole genome shotgun (WGS) entry which is preliminary data.</text>
</comment>
<protein>
    <submittedName>
        <fullName evidence="2">Uncharacterized protein</fullName>
    </submittedName>
</protein>
<feature type="region of interest" description="Disordered" evidence="1">
    <location>
        <begin position="190"/>
        <end position="237"/>
    </location>
</feature>
<feature type="region of interest" description="Disordered" evidence="1">
    <location>
        <begin position="1"/>
        <end position="36"/>
    </location>
</feature>
<dbReference type="Proteomes" id="UP000288805">
    <property type="component" value="Unassembled WGS sequence"/>
</dbReference>
<evidence type="ECO:0000313" key="3">
    <source>
        <dbReference type="Proteomes" id="UP000288805"/>
    </source>
</evidence>
<name>A0A438FVB8_VITVI</name>
<feature type="compositionally biased region" description="Low complexity" evidence="1">
    <location>
        <begin position="200"/>
        <end position="212"/>
    </location>
</feature>
<reference evidence="2 3" key="1">
    <citation type="journal article" date="2018" name="PLoS Genet.">
        <title>Population sequencing reveals clonal diversity and ancestral inbreeding in the grapevine cultivar Chardonnay.</title>
        <authorList>
            <person name="Roach M.J."/>
            <person name="Johnson D.L."/>
            <person name="Bohlmann J."/>
            <person name="van Vuuren H.J."/>
            <person name="Jones S.J."/>
            <person name="Pretorius I.S."/>
            <person name="Schmidt S.A."/>
            <person name="Borneman A.R."/>
        </authorList>
    </citation>
    <scope>NUCLEOTIDE SEQUENCE [LARGE SCALE GENOMIC DNA]</scope>
    <source>
        <strain evidence="3">cv. Chardonnay</strain>
        <tissue evidence="2">Leaf</tissue>
    </source>
</reference>
<feature type="compositionally biased region" description="Pro residues" evidence="1">
    <location>
        <begin position="1"/>
        <end position="12"/>
    </location>
</feature>
<proteinExistence type="predicted"/>
<feature type="compositionally biased region" description="Pro residues" evidence="1">
    <location>
        <begin position="190"/>
        <end position="199"/>
    </location>
</feature>
<evidence type="ECO:0000313" key="2">
    <source>
        <dbReference type="EMBL" id="RVW63907.1"/>
    </source>
</evidence>
<feature type="compositionally biased region" description="Pro residues" evidence="1">
    <location>
        <begin position="213"/>
        <end position="223"/>
    </location>
</feature>
<evidence type="ECO:0000256" key="1">
    <source>
        <dbReference type="SAM" id="MobiDB-lite"/>
    </source>
</evidence>
<dbReference type="AlphaFoldDB" id="A0A438FVB8"/>
<sequence>MWRPLTSPPPEPSICCTPAKKARTLGPGELSRHSQPDLGTLPILSFLPASHRKPSSRGLWSPRHPLRAIQIVEPDHSIPSFILTSRPYDISWSFRIHLDYSREALHMPYKPVDPTHFEEWSPIPQRDMVHILSKGTSRDKVLLRKELPPRMLLVDMISEGFYFGPHHLIMAALLHFEEKLAGYSSPLGAPPRLAPPVPPQVQQAQQDELPMESVPPAPVPPMPKATSTTPPTIPVVP</sequence>